<evidence type="ECO:0000313" key="2">
    <source>
        <dbReference type="Proteomes" id="UP000231086"/>
    </source>
</evidence>
<gene>
    <name evidence="1" type="ORF">COU85_02175</name>
</gene>
<accession>A0A2M8KIH6</accession>
<sequence length="200" mass="22091">MTKFNFKLSSKNLIFIALALIFAGLIFLWPGSHPATLRADTNIFKEWDCGDGLSGCTSEECSAHVVLFNSGVDLYFNVPTAGRYNCTVNVLENNYGYHDHDQAAPQQQEYSDVSVNGVNFGTTNDYACNTLGYGFACLECDDFETSFSRQLDLSAGTNTVSIYGYQSHGLRQVQISCQPLEPPTPQCLPIDFNQLLRPQG</sequence>
<reference evidence="2" key="1">
    <citation type="submission" date="2017-09" db="EMBL/GenBank/DDBJ databases">
        <title>Depth-based differentiation of microbial function through sediment-hosted aquifers and enrichment of novel symbionts in the deep terrestrial subsurface.</title>
        <authorList>
            <person name="Probst A.J."/>
            <person name="Ladd B."/>
            <person name="Jarett J.K."/>
            <person name="Geller-Mcgrath D.E."/>
            <person name="Sieber C.M.K."/>
            <person name="Emerson J.B."/>
            <person name="Anantharaman K."/>
            <person name="Thomas B.C."/>
            <person name="Malmstrom R."/>
            <person name="Stieglmeier M."/>
            <person name="Klingl A."/>
            <person name="Woyke T."/>
            <person name="Ryan C.M."/>
            <person name="Banfield J.F."/>
        </authorList>
    </citation>
    <scope>NUCLEOTIDE SEQUENCE [LARGE SCALE GENOMIC DNA]</scope>
</reference>
<organism evidence="1 2">
    <name type="scientific">Candidatus Portnoybacteria bacterium CG10_big_fil_rev_8_21_14_0_10_44_7</name>
    <dbReference type="NCBI Taxonomy" id="1974816"/>
    <lineage>
        <taxon>Bacteria</taxon>
        <taxon>Candidatus Portnoyibacteriota</taxon>
    </lineage>
</organism>
<proteinExistence type="predicted"/>
<dbReference type="Proteomes" id="UP000231086">
    <property type="component" value="Unassembled WGS sequence"/>
</dbReference>
<name>A0A2M8KIH6_9BACT</name>
<dbReference type="AlphaFoldDB" id="A0A2M8KIH6"/>
<dbReference type="EMBL" id="PFEA01000039">
    <property type="protein sequence ID" value="PJE59719.1"/>
    <property type="molecule type" value="Genomic_DNA"/>
</dbReference>
<evidence type="ECO:0000313" key="1">
    <source>
        <dbReference type="EMBL" id="PJE59719.1"/>
    </source>
</evidence>
<protein>
    <submittedName>
        <fullName evidence="1">Uncharacterized protein</fullName>
    </submittedName>
</protein>
<comment type="caution">
    <text evidence="1">The sequence shown here is derived from an EMBL/GenBank/DDBJ whole genome shotgun (WGS) entry which is preliminary data.</text>
</comment>
<dbReference type="Gene3D" id="2.60.120.260">
    <property type="entry name" value="Galactose-binding domain-like"/>
    <property type="match status" value="1"/>
</dbReference>